<evidence type="ECO:0000313" key="6">
    <source>
        <dbReference type="Proteomes" id="UP001188597"/>
    </source>
</evidence>
<evidence type="ECO:0000256" key="2">
    <source>
        <dbReference type="ARBA" id="ARBA00022737"/>
    </source>
</evidence>
<proteinExistence type="predicted"/>
<protein>
    <recommendedName>
        <fullName evidence="4">Leucine-rich repeat-containing N-terminal plant-type domain-containing protein</fullName>
    </recommendedName>
</protein>
<name>A0AA88WPS5_9ASTE</name>
<dbReference type="InterPro" id="IPR032675">
    <property type="entry name" value="LRR_dom_sf"/>
</dbReference>
<gene>
    <name evidence="5" type="ORF">RJ639_037078</name>
</gene>
<dbReference type="EMBL" id="JAVXUP010000294">
    <property type="protein sequence ID" value="KAK3031781.1"/>
    <property type="molecule type" value="Genomic_DNA"/>
</dbReference>
<comment type="caution">
    <text evidence="5">The sequence shown here is derived from an EMBL/GenBank/DDBJ whole genome shotgun (WGS) entry which is preliminary data.</text>
</comment>
<evidence type="ECO:0000313" key="5">
    <source>
        <dbReference type="EMBL" id="KAK3031781.1"/>
    </source>
</evidence>
<keyword evidence="6" id="KW-1185">Reference proteome</keyword>
<keyword evidence="2" id="KW-0677">Repeat</keyword>
<dbReference type="InterPro" id="IPR013210">
    <property type="entry name" value="LRR_N_plant-typ"/>
</dbReference>
<evidence type="ECO:0000256" key="3">
    <source>
        <dbReference type="SAM" id="SignalP"/>
    </source>
</evidence>
<dbReference type="Gene3D" id="3.80.10.10">
    <property type="entry name" value="Ribonuclease Inhibitor"/>
    <property type="match status" value="1"/>
</dbReference>
<feature type="signal peptide" evidence="3">
    <location>
        <begin position="1"/>
        <end position="19"/>
    </location>
</feature>
<dbReference type="Proteomes" id="UP001188597">
    <property type="component" value="Unassembled WGS sequence"/>
</dbReference>
<dbReference type="AlphaFoldDB" id="A0AA88WPS5"/>
<feature type="domain" description="Leucine-rich repeat-containing N-terminal plant-type" evidence="4">
    <location>
        <begin position="30"/>
        <end position="68"/>
    </location>
</feature>
<evidence type="ECO:0000259" key="4">
    <source>
        <dbReference type="Pfam" id="PF08263"/>
    </source>
</evidence>
<sequence>MEFGHVILRLLSWVMLALAMSRCHGCLELERLALLQIKVSINLPNRTSLPEWRDDNTTDCCDWPGVECQKATRSALLEFSKWPCNVKAKRGRVSSGQSLVPTLEYYRKALEEPEVENDDEFRAIPWLSAMQFVTMGGRGYNIEHT</sequence>
<reference evidence="5" key="1">
    <citation type="submission" date="2022-12" db="EMBL/GenBank/DDBJ databases">
        <title>Draft genome assemblies for two species of Escallonia (Escalloniales).</title>
        <authorList>
            <person name="Chanderbali A."/>
            <person name="Dervinis C."/>
            <person name="Anghel I."/>
            <person name="Soltis D."/>
            <person name="Soltis P."/>
            <person name="Zapata F."/>
        </authorList>
    </citation>
    <scope>NUCLEOTIDE SEQUENCE</scope>
    <source>
        <strain evidence="5">UCBG64.0493</strain>
        <tissue evidence="5">Leaf</tissue>
    </source>
</reference>
<evidence type="ECO:0000256" key="1">
    <source>
        <dbReference type="ARBA" id="ARBA00022614"/>
    </source>
</evidence>
<dbReference type="Pfam" id="PF08263">
    <property type="entry name" value="LRRNT_2"/>
    <property type="match status" value="1"/>
</dbReference>
<organism evidence="5 6">
    <name type="scientific">Escallonia herrerae</name>
    <dbReference type="NCBI Taxonomy" id="1293975"/>
    <lineage>
        <taxon>Eukaryota</taxon>
        <taxon>Viridiplantae</taxon>
        <taxon>Streptophyta</taxon>
        <taxon>Embryophyta</taxon>
        <taxon>Tracheophyta</taxon>
        <taxon>Spermatophyta</taxon>
        <taxon>Magnoliopsida</taxon>
        <taxon>eudicotyledons</taxon>
        <taxon>Gunneridae</taxon>
        <taxon>Pentapetalae</taxon>
        <taxon>asterids</taxon>
        <taxon>campanulids</taxon>
        <taxon>Escalloniales</taxon>
        <taxon>Escalloniaceae</taxon>
        <taxon>Escallonia</taxon>
    </lineage>
</organism>
<feature type="chain" id="PRO_5041727081" description="Leucine-rich repeat-containing N-terminal plant-type domain-containing protein" evidence="3">
    <location>
        <begin position="20"/>
        <end position="145"/>
    </location>
</feature>
<keyword evidence="1" id="KW-0433">Leucine-rich repeat</keyword>
<accession>A0AA88WPS5</accession>
<keyword evidence="3" id="KW-0732">Signal</keyword>